<evidence type="ECO:0000313" key="4">
    <source>
        <dbReference type="EMBL" id="SVP93953.1"/>
    </source>
</evidence>
<keyword evidence="2" id="KW-0472">Membrane</keyword>
<keyword evidence="2" id="KW-1133">Transmembrane helix</keyword>
<feature type="transmembrane region" description="Helical" evidence="2">
    <location>
        <begin position="719"/>
        <end position="742"/>
    </location>
</feature>
<dbReference type="EMBL" id="UIVT01000003">
    <property type="protein sequence ID" value="SVP93953.1"/>
    <property type="molecule type" value="Genomic_DNA"/>
</dbReference>
<feature type="transmembrane region" description="Helical" evidence="2">
    <location>
        <begin position="510"/>
        <end position="530"/>
    </location>
</feature>
<organism evidence="4">
    <name type="scientific">Theileria annulata</name>
    <dbReference type="NCBI Taxonomy" id="5874"/>
    <lineage>
        <taxon>Eukaryota</taxon>
        <taxon>Sar</taxon>
        <taxon>Alveolata</taxon>
        <taxon>Apicomplexa</taxon>
        <taxon>Aconoidasida</taxon>
        <taxon>Piroplasmida</taxon>
        <taxon>Theileriidae</taxon>
        <taxon>Theileria</taxon>
    </lineage>
</organism>
<dbReference type="VEuPathDB" id="PiroplasmaDB:TA04820"/>
<evidence type="ECO:0000256" key="2">
    <source>
        <dbReference type="SAM" id="Phobius"/>
    </source>
</evidence>
<evidence type="ECO:0000256" key="3">
    <source>
        <dbReference type="SAM" id="SignalP"/>
    </source>
</evidence>
<dbReference type="AlphaFoldDB" id="A0A3B0MUP0"/>
<evidence type="ECO:0008006" key="5">
    <source>
        <dbReference type="Google" id="ProtNLM"/>
    </source>
</evidence>
<proteinExistence type="predicted"/>
<feature type="transmembrane region" description="Helical" evidence="2">
    <location>
        <begin position="463"/>
        <end position="484"/>
    </location>
</feature>
<feature type="transmembrane region" description="Helical" evidence="2">
    <location>
        <begin position="64"/>
        <end position="84"/>
    </location>
</feature>
<evidence type="ECO:0000256" key="1">
    <source>
        <dbReference type="SAM" id="MobiDB-lite"/>
    </source>
</evidence>
<gene>
    <name evidence="4" type="ORF">TAT_000295000</name>
</gene>
<feature type="signal peptide" evidence="3">
    <location>
        <begin position="1"/>
        <end position="20"/>
    </location>
</feature>
<keyword evidence="2" id="KW-0812">Transmembrane</keyword>
<reference evidence="4" key="1">
    <citation type="submission" date="2018-07" db="EMBL/GenBank/DDBJ databases">
        <authorList>
            <person name="Quirk P.G."/>
            <person name="Krulwich T.A."/>
        </authorList>
    </citation>
    <scope>NUCLEOTIDE SEQUENCE</scope>
    <source>
        <strain evidence="4">Anand</strain>
    </source>
</reference>
<feature type="region of interest" description="Disordered" evidence="1">
    <location>
        <begin position="202"/>
        <end position="227"/>
    </location>
</feature>
<feature type="transmembrane region" description="Helical" evidence="2">
    <location>
        <begin position="800"/>
        <end position="819"/>
    </location>
</feature>
<protein>
    <recommendedName>
        <fullName evidence="5">Tpr-related protein family member</fullName>
    </recommendedName>
</protein>
<sequence>MIATFFPPVIVALLNRGVFGDSTKAYSPKTQHTGGPDGMGGWRDYEYKEYGTGPPQDKNANASFYHAFDLLIVIKITLAVIFIYSVQYTLNRATGFKSNGKITITVTKGGTNFGQLGGSGPVTININSVGSSIKKYIDSNKPPDPSNLQPITNTSDPLNKGTKLYIEVTGRISNTNIPGSEVTIKATLDVNSAGTLGTSLELAGNTSNDPSSTGLRGSITPQDGGTSVTISNGGSITLKEKSLEALLSLTQNAVTLTGSATGFKSSASITVTRTSGTADFKKLDVGSTGLKITITGGSIKRYDENNQLTDLQTDTNLTVDTQLVLEANGTITEPQTAKDTNVELRGTIVVTSDGVAIGDSALEFAGGPNRGGVSGSLALTNGVKITGSDSKIEITPAAYSIIKGASDTTSSSFTIGSADPRDPTQAKAGDLATEYYFKKYWHLLPTEKYDPTDLPDGTSISPALMVLLIATIFPPMIVVILQIVDKKSGFNATKHSPKFYKGWGEHSLRYWHFVDVLIVIKISLAAIFIYSLHYIESDNKADGDLTLTPNTTGNYNTNTITLTITGATYKTGDDSTEKILGLSSSSSNTNNLLLTSDGDITGGKTHNLNRGNLRLKLTAADSSFNNKTYNVSLKIESDITLGTGCSGCKLKTTPVPVSLGTYSITTSGTSYTGTPEDSTDYHGQHQSDNCCYFGNQNTWSTEDNRYGWHSFTILIPIKILLPSILYVYFIIEILWTVAYGYYSNTQKTVITYPKDKAITGTVTIKTFKDGKCDETAPTTLDLTGAKATIDRPKGGKGPTLTITTITYYHISLIALTLITKNPKLRVYTKTLIYTLNTYSRYIPTNIPII</sequence>
<feature type="chain" id="PRO_5017202740" description="Tpr-related protein family member" evidence="3">
    <location>
        <begin position="21"/>
        <end position="849"/>
    </location>
</feature>
<accession>A0A3B0MUP0</accession>
<dbReference type="VEuPathDB" id="PiroplasmaDB:TA18440"/>
<keyword evidence="3" id="KW-0732">Signal</keyword>
<name>A0A3B0MUP0_THEAN</name>